<feature type="compositionally biased region" description="Basic and acidic residues" evidence="1">
    <location>
        <begin position="1"/>
        <end position="16"/>
    </location>
</feature>
<dbReference type="RefSeq" id="WP_036097066.1">
    <property type="nucleotide sequence ID" value="NZ_AODF01000011.1"/>
</dbReference>
<feature type="compositionally biased region" description="Basic and acidic residues" evidence="1">
    <location>
        <begin position="51"/>
        <end position="69"/>
    </location>
</feature>
<dbReference type="EMBL" id="AODF01000011">
    <property type="protein sequence ID" value="EUJ32442.1"/>
    <property type="molecule type" value="Genomic_DNA"/>
</dbReference>
<evidence type="ECO:0000256" key="1">
    <source>
        <dbReference type="SAM" id="MobiDB-lite"/>
    </source>
</evidence>
<organism evidence="2 3">
    <name type="scientific">Listeria floridensis FSL S10-1187</name>
    <dbReference type="NCBI Taxonomy" id="1265817"/>
    <lineage>
        <taxon>Bacteria</taxon>
        <taxon>Bacillati</taxon>
        <taxon>Bacillota</taxon>
        <taxon>Bacilli</taxon>
        <taxon>Bacillales</taxon>
        <taxon>Listeriaceae</taxon>
        <taxon>Listeria</taxon>
    </lineage>
</organism>
<reference evidence="2 3" key="1">
    <citation type="journal article" date="2014" name="Int. J. Syst. Evol. Microbiol.">
        <title>Listeria floridensis sp. nov., Listeria aquatica sp. nov., Listeria cornellensis sp. nov., Listeria riparia sp. nov. and Listeria grandensis sp. nov., from agricultural and natural environments.</title>
        <authorList>
            <person name="den Bakker H.C."/>
            <person name="Warchocki S."/>
            <person name="Wright E.M."/>
            <person name="Allred A.F."/>
            <person name="Ahlstrom C."/>
            <person name="Manuel C.S."/>
            <person name="Stasiewicz M.J."/>
            <person name="Burrell A."/>
            <person name="Roof S."/>
            <person name="Strawn L."/>
            <person name="Fortes E.D."/>
            <person name="Nightingale K.K."/>
            <person name="Kephart D."/>
            <person name="Wiedmann M."/>
        </authorList>
    </citation>
    <scope>NUCLEOTIDE SEQUENCE [LARGE SCALE GENOMIC DNA]</scope>
    <source>
        <strain evidence="2 3">FSL S10-1187</strain>
    </source>
</reference>
<protein>
    <submittedName>
        <fullName evidence="2">Uncharacterized protein</fullName>
    </submittedName>
</protein>
<evidence type="ECO:0000313" key="2">
    <source>
        <dbReference type="EMBL" id="EUJ32442.1"/>
    </source>
</evidence>
<feature type="region of interest" description="Disordered" evidence="1">
    <location>
        <begin position="1"/>
        <end position="69"/>
    </location>
</feature>
<proteinExistence type="predicted"/>
<dbReference type="Proteomes" id="UP000019249">
    <property type="component" value="Unassembled WGS sequence"/>
</dbReference>
<feature type="compositionally biased region" description="Basic residues" evidence="1">
    <location>
        <begin position="36"/>
        <end position="50"/>
    </location>
</feature>
<keyword evidence="3" id="KW-1185">Reference proteome</keyword>
<gene>
    <name evidence="2" type="ORF">MFLO_06972</name>
</gene>
<comment type="caution">
    <text evidence="2">The sequence shown here is derived from an EMBL/GenBank/DDBJ whole genome shotgun (WGS) entry which is preliminary data.</text>
</comment>
<sequence>MNFSKREKITGDDSGLKDSVAGQKGAELHRTPSKSNKSKKANKKPKKEKKVLKEFIYERKRDNKKNKEY</sequence>
<accession>A0ABN0RFU3</accession>
<name>A0ABN0RFU3_9LIST</name>
<evidence type="ECO:0000313" key="3">
    <source>
        <dbReference type="Proteomes" id="UP000019249"/>
    </source>
</evidence>